<evidence type="ECO:0000256" key="4">
    <source>
        <dbReference type="ARBA" id="ARBA00022989"/>
    </source>
</evidence>
<evidence type="ECO:0000256" key="2">
    <source>
        <dbReference type="ARBA" id="ARBA00010737"/>
    </source>
</evidence>
<keyword evidence="3 6" id="KW-0812">Transmembrane</keyword>
<gene>
    <name evidence="7" type="ORF">MGAL_10B053895</name>
</gene>
<dbReference type="OrthoDB" id="438179at2759"/>
<dbReference type="InterPro" id="IPR019397">
    <property type="entry name" value="Uncharacterised_TMEM39"/>
</dbReference>
<dbReference type="PANTHER" id="PTHR12995:SF4">
    <property type="entry name" value="FI21814P1"/>
    <property type="match status" value="1"/>
</dbReference>
<dbReference type="EMBL" id="UYJE01005440">
    <property type="protein sequence ID" value="VDI37399.1"/>
    <property type="molecule type" value="Genomic_DNA"/>
</dbReference>
<dbReference type="PANTHER" id="PTHR12995">
    <property type="entry name" value="FI21814P1"/>
    <property type="match status" value="1"/>
</dbReference>
<evidence type="ECO:0000256" key="5">
    <source>
        <dbReference type="ARBA" id="ARBA00023136"/>
    </source>
</evidence>
<evidence type="ECO:0000256" key="3">
    <source>
        <dbReference type="ARBA" id="ARBA00022692"/>
    </source>
</evidence>
<dbReference type="Pfam" id="PF10271">
    <property type="entry name" value="Tmp39"/>
    <property type="match status" value="1"/>
</dbReference>
<comment type="similarity">
    <text evidence="2">Belongs to the TMEM39 family.</text>
</comment>
<dbReference type="GO" id="GO:0016020">
    <property type="term" value="C:membrane"/>
    <property type="evidence" value="ECO:0007669"/>
    <property type="project" value="UniProtKB-SubCell"/>
</dbReference>
<dbReference type="AlphaFoldDB" id="A0A8B6EMY3"/>
<protein>
    <recommendedName>
        <fullName evidence="9">Transmembrane protein 39A</fullName>
    </recommendedName>
</protein>
<feature type="transmembrane region" description="Helical" evidence="6">
    <location>
        <begin position="134"/>
        <end position="160"/>
    </location>
</feature>
<name>A0A8B6EMY3_MYTGA</name>
<proteinExistence type="inferred from homology"/>
<feature type="transmembrane region" description="Helical" evidence="6">
    <location>
        <begin position="412"/>
        <end position="430"/>
    </location>
</feature>
<organism evidence="7 8">
    <name type="scientific">Mytilus galloprovincialis</name>
    <name type="common">Mediterranean mussel</name>
    <dbReference type="NCBI Taxonomy" id="29158"/>
    <lineage>
        <taxon>Eukaryota</taxon>
        <taxon>Metazoa</taxon>
        <taxon>Spiralia</taxon>
        <taxon>Lophotrochozoa</taxon>
        <taxon>Mollusca</taxon>
        <taxon>Bivalvia</taxon>
        <taxon>Autobranchia</taxon>
        <taxon>Pteriomorphia</taxon>
        <taxon>Mytilida</taxon>
        <taxon>Mytiloidea</taxon>
        <taxon>Mytilidae</taxon>
        <taxon>Mytilinae</taxon>
        <taxon>Mytilus</taxon>
    </lineage>
</organism>
<sequence length="452" mass="52945">MPACRRILSRIQSSSYQNSGHKNSNGGEEREPNMVPLASMAVLPKHSHLPDIPSDSNLSFEAMVYVFGIIVMGLQYINLYKTVWWLPHSHANYALNFYLIDPYLLLFLCVLMSRRLIWCLAQEISGSRSSKSPLFWAVWLIKVLVCQLIVVTLAITGYYVLINHSLLYSLFLCCPMLTYVFMFGPTIKPLYHKMFVWPAPVSDRPVPRHRNKEIDILFHNCSMNPDVVRQEVEVLKRDFNQRIKQILFNSLLTAYYMTFIPLCFAQHVQNSCQTCWNTLYYDTWWVGQHVCITWVSAFLIFMVHFLPPKYLDLLHRCAQHLGRWQKVEGRHAHVPYNAWSELTVWPQGALVKHVRGLFKAEGVNVTAEPGNSMHGRFYFFFHQPMRVVNWLLILTWLLVGYQFFSLIQSTEWNHIICVALMMFCNYYTLFKLLRDRIILSKAYKEETGSDQF</sequence>
<feature type="transmembrane region" description="Helical" evidence="6">
    <location>
        <begin position="93"/>
        <end position="113"/>
    </location>
</feature>
<feature type="transmembrane region" description="Helical" evidence="6">
    <location>
        <begin position="166"/>
        <end position="184"/>
    </location>
</feature>
<keyword evidence="8" id="KW-1185">Reference proteome</keyword>
<keyword evidence="5 6" id="KW-0472">Membrane</keyword>
<feature type="transmembrane region" description="Helical" evidence="6">
    <location>
        <begin position="287"/>
        <end position="306"/>
    </location>
</feature>
<evidence type="ECO:0000313" key="7">
    <source>
        <dbReference type="EMBL" id="VDI37399.1"/>
    </source>
</evidence>
<feature type="transmembrane region" description="Helical" evidence="6">
    <location>
        <begin position="62"/>
        <end position="81"/>
    </location>
</feature>
<evidence type="ECO:0000256" key="1">
    <source>
        <dbReference type="ARBA" id="ARBA00004141"/>
    </source>
</evidence>
<reference evidence="7" key="1">
    <citation type="submission" date="2018-11" db="EMBL/GenBank/DDBJ databases">
        <authorList>
            <person name="Alioto T."/>
            <person name="Alioto T."/>
        </authorList>
    </citation>
    <scope>NUCLEOTIDE SEQUENCE</scope>
</reference>
<evidence type="ECO:0000313" key="8">
    <source>
        <dbReference type="Proteomes" id="UP000596742"/>
    </source>
</evidence>
<evidence type="ECO:0008006" key="9">
    <source>
        <dbReference type="Google" id="ProtNLM"/>
    </source>
</evidence>
<feature type="transmembrane region" description="Helical" evidence="6">
    <location>
        <begin position="387"/>
        <end position="406"/>
    </location>
</feature>
<accession>A0A8B6EMY3</accession>
<comment type="caution">
    <text evidence="7">The sequence shown here is derived from an EMBL/GenBank/DDBJ whole genome shotgun (WGS) entry which is preliminary data.</text>
</comment>
<keyword evidence="4 6" id="KW-1133">Transmembrane helix</keyword>
<dbReference type="Proteomes" id="UP000596742">
    <property type="component" value="Unassembled WGS sequence"/>
</dbReference>
<comment type="subcellular location">
    <subcellularLocation>
        <location evidence="1">Membrane</location>
        <topology evidence="1">Multi-pass membrane protein</topology>
    </subcellularLocation>
</comment>
<feature type="transmembrane region" description="Helical" evidence="6">
    <location>
        <begin position="246"/>
        <end position="267"/>
    </location>
</feature>
<evidence type="ECO:0000256" key="6">
    <source>
        <dbReference type="SAM" id="Phobius"/>
    </source>
</evidence>